<reference evidence="11 12" key="1">
    <citation type="journal article" date="2021" name="Nat. Commun.">
        <title>Incipient diploidization of the medicinal plant Perilla within 10,000 years.</title>
        <authorList>
            <person name="Zhang Y."/>
            <person name="Shen Q."/>
            <person name="Leng L."/>
            <person name="Zhang D."/>
            <person name="Chen S."/>
            <person name="Shi Y."/>
            <person name="Ning Z."/>
            <person name="Chen S."/>
        </authorList>
    </citation>
    <scope>NUCLEOTIDE SEQUENCE [LARGE SCALE GENOMIC DNA]</scope>
    <source>
        <strain evidence="12">cv. PC099</strain>
    </source>
</reference>
<dbReference type="Pfam" id="PF13947">
    <property type="entry name" value="GUB_WAK_bind"/>
    <property type="match status" value="1"/>
</dbReference>
<evidence type="ECO:0000256" key="9">
    <source>
        <dbReference type="SAM" id="SignalP"/>
    </source>
</evidence>
<gene>
    <name evidence="11" type="ORF">C2S53_013090</name>
</gene>
<feature type="signal peptide" evidence="9">
    <location>
        <begin position="1"/>
        <end position="17"/>
    </location>
</feature>
<evidence type="ECO:0000256" key="8">
    <source>
        <dbReference type="SAM" id="Phobius"/>
    </source>
</evidence>
<evidence type="ECO:0000313" key="12">
    <source>
        <dbReference type="Proteomes" id="UP001190926"/>
    </source>
</evidence>
<dbReference type="GO" id="GO:0004674">
    <property type="term" value="F:protein serine/threonine kinase activity"/>
    <property type="evidence" value="ECO:0007669"/>
    <property type="project" value="UniProtKB-KW"/>
</dbReference>
<accession>A0AAD4J6I0</accession>
<keyword evidence="7" id="KW-0325">Glycoprotein</keyword>
<dbReference type="Pfam" id="PF07714">
    <property type="entry name" value="PK_Tyr_Ser-Thr"/>
    <property type="match status" value="1"/>
</dbReference>
<proteinExistence type="predicted"/>
<protein>
    <recommendedName>
        <fullName evidence="10">Protein kinase domain-containing protein</fullName>
    </recommendedName>
</protein>
<dbReference type="Gene3D" id="3.30.200.20">
    <property type="entry name" value="Phosphorylase Kinase, domain 1"/>
    <property type="match status" value="1"/>
</dbReference>
<evidence type="ECO:0000256" key="3">
    <source>
        <dbReference type="ARBA" id="ARBA00022692"/>
    </source>
</evidence>
<dbReference type="InterPro" id="IPR000719">
    <property type="entry name" value="Prot_kinase_dom"/>
</dbReference>
<keyword evidence="2" id="KW-0418">Kinase</keyword>
<feature type="chain" id="PRO_5042219451" description="Protein kinase domain-containing protein" evidence="9">
    <location>
        <begin position="18"/>
        <end position="586"/>
    </location>
</feature>
<dbReference type="GO" id="GO:0016020">
    <property type="term" value="C:membrane"/>
    <property type="evidence" value="ECO:0007669"/>
    <property type="project" value="UniProtKB-SubCell"/>
</dbReference>
<comment type="subcellular location">
    <subcellularLocation>
        <location evidence="1">Membrane</location>
        <topology evidence="1">Single-pass type I membrane protein</topology>
    </subcellularLocation>
</comment>
<dbReference type="InterPro" id="IPR045874">
    <property type="entry name" value="LRK10/LRL21-25-like"/>
</dbReference>
<keyword evidence="5 8" id="KW-1133">Transmembrane helix</keyword>
<organism evidence="11 12">
    <name type="scientific">Perilla frutescens var. hirtella</name>
    <name type="common">Perilla citriodora</name>
    <name type="synonym">Perilla setoyensis</name>
    <dbReference type="NCBI Taxonomy" id="608512"/>
    <lineage>
        <taxon>Eukaryota</taxon>
        <taxon>Viridiplantae</taxon>
        <taxon>Streptophyta</taxon>
        <taxon>Embryophyta</taxon>
        <taxon>Tracheophyta</taxon>
        <taxon>Spermatophyta</taxon>
        <taxon>Magnoliopsida</taxon>
        <taxon>eudicotyledons</taxon>
        <taxon>Gunneridae</taxon>
        <taxon>Pentapetalae</taxon>
        <taxon>asterids</taxon>
        <taxon>lamiids</taxon>
        <taxon>Lamiales</taxon>
        <taxon>Lamiaceae</taxon>
        <taxon>Nepetoideae</taxon>
        <taxon>Elsholtzieae</taxon>
        <taxon>Perilla</taxon>
    </lineage>
</organism>
<keyword evidence="6 8" id="KW-0472">Membrane</keyword>
<name>A0AAD4J6I0_PERFH</name>
<dbReference type="Proteomes" id="UP001190926">
    <property type="component" value="Unassembled WGS sequence"/>
</dbReference>
<keyword evidence="4 9" id="KW-0732">Signal</keyword>
<feature type="transmembrane region" description="Helical" evidence="8">
    <location>
        <begin position="251"/>
        <end position="275"/>
    </location>
</feature>
<evidence type="ECO:0000259" key="10">
    <source>
        <dbReference type="PROSITE" id="PS50011"/>
    </source>
</evidence>
<dbReference type="InterPro" id="IPR001245">
    <property type="entry name" value="Ser-Thr/Tyr_kinase_cat_dom"/>
</dbReference>
<comment type="caution">
    <text evidence="11">The sequence shown here is derived from an EMBL/GenBank/DDBJ whole genome shotgun (WGS) entry which is preliminary data.</text>
</comment>
<dbReference type="PROSITE" id="PS50011">
    <property type="entry name" value="PROTEIN_KINASE_DOM"/>
    <property type="match status" value="1"/>
</dbReference>
<evidence type="ECO:0000256" key="5">
    <source>
        <dbReference type="ARBA" id="ARBA00022989"/>
    </source>
</evidence>
<dbReference type="Gene3D" id="1.10.510.10">
    <property type="entry name" value="Transferase(Phosphotransferase) domain 1"/>
    <property type="match status" value="1"/>
</dbReference>
<evidence type="ECO:0000256" key="7">
    <source>
        <dbReference type="ARBA" id="ARBA00023180"/>
    </source>
</evidence>
<evidence type="ECO:0000256" key="2">
    <source>
        <dbReference type="ARBA" id="ARBA00022527"/>
    </source>
</evidence>
<sequence length="586" mass="65644">MKIFLFTFISIFYLAVGQNECLPTTCGPLAPVVRFPFWLKGHQPEHCGYPGFGLSCNESGRTDFDLQFPVTASTNNIVVPLKMTVAVWDIDYKAQKMLAGYARARSCLPRKLPTVNSSNTSASPFEAEAIGYGDGSTLFNCSNLRDYESISCLSSHGYQVIEFASVYDIASLPPYSSCFKMYNISFVPDRALAGRDDEYGSRFYLSWSRPSCGKCEAKGKYCRLQNSGAAEEIECFSPQHATGASKNHISLIAGITTGIIVMTFIMIASFLVLRVMKRKKDDKKRIENALKTHKDMRPRRYSYEDVKRLITNNVTEKLCHDTLHKGMLTDGTPVAVKVLHGSEQNVEDFISEVERIGRMQHTNILQLIGFSVDGSKRALIYEFLQGGTLDMLLYSENQNHRLGWEKLQQIALGIAKGIEYVYQESTQEILNLVASPQSILVDHNLYPKVLVATTSAAEGALQYIAPELLSSSSNIIPQKAYAYGFGMLLLDMVGRSANFSRGEKESNEVHFPECRIMENRVEGAIQLEEEGQENDLILIKKFSIVGLWCIQWFPSDRPSMKAVIEMLEQENMPSLPSNPFASFHLN</sequence>
<dbReference type="AlphaFoldDB" id="A0AAD4J6I0"/>
<dbReference type="InterPro" id="IPR025287">
    <property type="entry name" value="WAK_GUB"/>
</dbReference>
<evidence type="ECO:0000256" key="6">
    <source>
        <dbReference type="ARBA" id="ARBA00023136"/>
    </source>
</evidence>
<dbReference type="EMBL" id="SDAM02000131">
    <property type="protein sequence ID" value="KAH6828074.1"/>
    <property type="molecule type" value="Genomic_DNA"/>
</dbReference>
<evidence type="ECO:0000313" key="11">
    <source>
        <dbReference type="EMBL" id="KAH6828074.1"/>
    </source>
</evidence>
<keyword evidence="12" id="KW-1185">Reference proteome</keyword>
<evidence type="ECO:0000256" key="1">
    <source>
        <dbReference type="ARBA" id="ARBA00004479"/>
    </source>
</evidence>
<dbReference type="PANTHER" id="PTHR27009">
    <property type="entry name" value="RUST RESISTANCE KINASE LR10-RELATED"/>
    <property type="match status" value="1"/>
</dbReference>
<evidence type="ECO:0000256" key="4">
    <source>
        <dbReference type="ARBA" id="ARBA00022729"/>
    </source>
</evidence>
<dbReference type="GO" id="GO:0030247">
    <property type="term" value="F:polysaccharide binding"/>
    <property type="evidence" value="ECO:0007669"/>
    <property type="project" value="InterPro"/>
</dbReference>
<feature type="domain" description="Protein kinase" evidence="10">
    <location>
        <begin position="303"/>
        <end position="575"/>
    </location>
</feature>
<dbReference type="GO" id="GO:0005524">
    <property type="term" value="F:ATP binding"/>
    <property type="evidence" value="ECO:0007669"/>
    <property type="project" value="InterPro"/>
</dbReference>
<keyword evidence="2" id="KW-0723">Serine/threonine-protein kinase</keyword>
<keyword evidence="2" id="KW-0808">Transferase</keyword>
<keyword evidence="3 8" id="KW-0812">Transmembrane</keyword>
<dbReference type="InterPro" id="IPR011009">
    <property type="entry name" value="Kinase-like_dom_sf"/>
</dbReference>
<dbReference type="SUPFAM" id="SSF56112">
    <property type="entry name" value="Protein kinase-like (PK-like)"/>
    <property type="match status" value="1"/>
</dbReference>